<evidence type="ECO:0000313" key="1">
    <source>
        <dbReference type="EMBL" id="EKC28258.1"/>
    </source>
</evidence>
<accession>K1Q2U6</accession>
<gene>
    <name evidence="1" type="ORF">CGI_10008647</name>
</gene>
<proteinExistence type="predicted"/>
<organism evidence="1">
    <name type="scientific">Magallana gigas</name>
    <name type="common">Pacific oyster</name>
    <name type="synonym">Crassostrea gigas</name>
    <dbReference type="NCBI Taxonomy" id="29159"/>
    <lineage>
        <taxon>Eukaryota</taxon>
        <taxon>Metazoa</taxon>
        <taxon>Spiralia</taxon>
        <taxon>Lophotrochozoa</taxon>
        <taxon>Mollusca</taxon>
        <taxon>Bivalvia</taxon>
        <taxon>Autobranchia</taxon>
        <taxon>Pteriomorphia</taxon>
        <taxon>Ostreida</taxon>
        <taxon>Ostreoidea</taxon>
        <taxon>Ostreidae</taxon>
        <taxon>Magallana</taxon>
    </lineage>
</organism>
<sequence>MLLRWIGVKAKWCCINVPLMGALYQMCTGLPYCGYRMVKNITLLILKEVS</sequence>
<reference evidence="1" key="1">
    <citation type="journal article" date="2012" name="Nature">
        <title>The oyster genome reveals stress adaptation and complexity of shell formation.</title>
        <authorList>
            <person name="Zhang G."/>
            <person name="Fang X."/>
            <person name="Guo X."/>
            <person name="Li L."/>
            <person name="Luo R."/>
            <person name="Xu F."/>
            <person name="Yang P."/>
            <person name="Zhang L."/>
            <person name="Wang X."/>
            <person name="Qi H."/>
            <person name="Xiong Z."/>
            <person name="Que H."/>
            <person name="Xie Y."/>
            <person name="Holland P.W."/>
            <person name="Paps J."/>
            <person name="Zhu Y."/>
            <person name="Wu F."/>
            <person name="Chen Y."/>
            <person name="Wang J."/>
            <person name="Peng C."/>
            <person name="Meng J."/>
            <person name="Yang L."/>
            <person name="Liu J."/>
            <person name="Wen B."/>
            <person name="Zhang N."/>
            <person name="Huang Z."/>
            <person name="Zhu Q."/>
            <person name="Feng Y."/>
            <person name="Mount A."/>
            <person name="Hedgecock D."/>
            <person name="Xu Z."/>
            <person name="Liu Y."/>
            <person name="Domazet-Loso T."/>
            <person name="Du Y."/>
            <person name="Sun X."/>
            <person name="Zhang S."/>
            <person name="Liu B."/>
            <person name="Cheng P."/>
            <person name="Jiang X."/>
            <person name="Li J."/>
            <person name="Fan D."/>
            <person name="Wang W."/>
            <person name="Fu W."/>
            <person name="Wang T."/>
            <person name="Wang B."/>
            <person name="Zhang J."/>
            <person name="Peng Z."/>
            <person name="Li Y."/>
            <person name="Li N."/>
            <person name="Wang J."/>
            <person name="Chen M."/>
            <person name="He Y."/>
            <person name="Tan F."/>
            <person name="Song X."/>
            <person name="Zheng Q."/>
            <person name="Huang R."/>
            <person name="Yang H."/>
            <person name="Du X."/>
            <person name="Chen L."/>
            <person name="Yang M."/>
            <person name="Gaffney P.M."/>
            <person name="Wang S."/>
            <person name="Luo L."/>
            <person name="She Z."/>
            <person name="Ming Y."/>
            <person name="Huang W."/>
            <person name="Zhang S."/>
            <person name="Huang B."/>
            <person name="Zhang Y."/>
            <person name="Qu T."/>
            <person name="Ni P."/>
            <person name="Miao G."/>
            <person name="Wang J."/>
            <person name="Wang Q."/>
            <person name="Steinberg C.E."/>
            <person name="Wang H."/>
            <person name="Li N."/>
            <person name="Qian L."/>
            <person name="Zhang G."/>
            <person name="Li Y."/>
            <person name="Yang H."/>
            <person name="Liu X."/>
            <person name="Wang J."/>
            <person name="Yin Y."/>
            <person name="Wang J."/>
        </authorList>
    </citation>
    <scope>NUCLEOTIDE SEQUENCE [LARGE SCALE GENOMIC DNA]</scope>
    <source>
        <strain evidence="1">05x7-T-G4-1.051#20</strain>
    </source>
</reference>
<name>K1Q2U6_MAGGI</name>
<dbReference type="InParanoid" id="K1Q2U6"/>
<dbReference type="HOGENOM" id="CLU_3126389_0_0_1"/>
<protein>
    <submittedName>
        <fullName evidence="1">Uncharacterized protein</fullName>
    </submittedName>
</protein>
<dbReference type="AlphaFoldDB" id="K1Q2U6"/>
<dbReference type="EMBL" id="JH818626">
    <property type="protein sequence ID" value="EKC28258.1"/>
    <property type="molecule type" value="Genomic_DNA"/>
</dbReference>